<dbReference type="PANTHER" id="PTHR12993">
    <property type="entry name" value="N-ACETYLGLUCOSAMINYL-PHOSPHATIDYLINOSITOL DE-N-ACETYLASE-RELATED"/>
    <property type="match status" value="1"/>
</dbReference>
<dbReference type="GO" id="GO:0016811">
    <property type="term" value="F:hydrolase activity, acting on carbon-nitrogen (but not peptide) bonds, in linear amides"/>
    <property type="evidence" value="ECO:0007669"/>
    <property type="project" value="TreeGrafter"/>
</dbReference>
<dbReference type="Pfam" id="PF02585">
    <property type="entry name" value="PIG-L"/>
    <property type="match status" value="1"/>
</dbReference>
<organism evidence="2 3">
    <name type="scientific">Lacibacter sediminis</name>
    <dbReference type="NCBI Taxonomy" id="2760713"/>
    <lineage>
        <taxon>Bacteria</taxon>
        <taxon>Pseudomonadati</taxon>
        <taxon>Bacteroidota</taxon>
        <taxon>Chitinophagia</taxon>
        <taxon>Chitinophagales</taxon>
        <taxon>Chitinophagaceae</taxon>
        <taxon>Lacibacter</taxon>
    </lineage>
</organism>
<keyword evidence="3" id="KW-1185">Reference proteome</keyword>
<evidence type="ECO:0000313" key="2">
    <source>
        <dbReference type="EMBL" id="QNA42992.1"/>
    </source>
</evidence>
<dbReference type="SUPFAM" id="SSF52317">
    <property type="entry name" value="Class I glutamine amidotransferase-like"/>
    <property type="match status" value="1"/>
</dbReference>
<dbReference type="Gene3D" id="3.40.50.10320">
    <property type="entry name" value="LmbE-like"/>
    <property type="match status" value="1"/>
</dbReference>
<accession>A0A7G5XBY9</accession>
<dbReference type="InterPro" id="IPR003737">
    <property type="entry name" value="GlcNAc_PI_deacetylase-related"/>
</dbReference>
<evidence type="ECO:0000256" key="1">
    <source>
        <dbReference type="SAM" id="SignalP"/>
    </source>
</evidence>
<protein>
    <submittedName>
        <fullName evidence="2">PIG-L family deacetylase</fullName>
    </submittedName>
</protein>
<dbReference type="EMBL" id="CP060007">
    <property type="protein sequence ID" value="QNA42992.1"/>
    <property type="molecule type" value="Genomic_DNA"/>
</dbReference>
<dbReference type="RefSeq" id="WP_182801258.1">
    <property type="nucleotide sequence ID" value="NZ_CP060007.1"/>
</dbReference>
<gene>
    <name evidence="2" type="ORF">H4075_12930</name>
</gene>
<dbReference type="AlphaFoldDB" id="A0A7G5XBY9"/>
<dbReference type="PANTHER" id="PTHR12993:SF11">
    <property type="entry name" value="N-ACETYLGLUCOSAMINYL-PHOSPHATIDYLINOSITOL DE-N-ACETYLASE"/>
    <property type="match status" value="1"/>
</dbReference>
<dbReference type="KEGG" id="lacs:H4075_12930"/>
<feature type="signal peptide" evidence="1">
    <location>
        <begin position="1"/>
        <end position="19"/>
    </location>
</feature>
<feature type="chain" id="PRO_5028905590" evidence="1">
    <location>
        <begin position="20"/>
        <end position="855"/>
    </location>
</feature>
<dbReference type="InterPro" id="IPR029062">
    <property type="entry name" value="Class_I_gatase-like"/>
</dbReference>
<sequence>MRKGIAFILSFVILFTAKAQTPQTMNSAEILLGLKKLKVIGSVLYVAAHPDDENTRLLAYFSKERLYRTGYLSMTRGDGGQNLIGDEQGIELGLIRTQELLAARRIDGAEQFFTRAYDFGFSKTTEEALSIWEKEKILSDVVWVIRKFQPDVIITRFPPDNRAGHGHHSASAVLAREAFDAAADPNRFPEQFKYGVKPWKTKRIFWNTFNFGGNNTTSNDQLKLDVGAFNPLLGKGYGEIASESRSMHKSQGFGVPSQRGSSTEFFTLTAGEPVQQDLAEGIINDWSRFEGGAAINAMIDQIVANYSVQNPSASVQSLVALYNAIEKVNDGDWKIKKLNEVKSLIEACAGLWMEASTNQEYIVTGDSLRVNFNVINRTAIPVLLKRVMLDSSSLLASRDSLKSKLSWYDEALKKEMSEQPYFVDSTFDKQLTPNQNINFARRILVKRQVTEPYWIVKPMSTGSFTVDDQRKIGMAENSSSYTAVFHISVYGTDFSFVKPVMYKHTDPVKGELYEKLIVYPPALIKAGNSLLLFKDTTSKQISFSFIPQATIKTNGTVSINGASGWKVNSDNGKFEFVKGNDYQLNAKVRPEKFSNGLSGFIQPNYSSGVSFINKQRVRKIQYDHIPVITYFPDAVTKVVTVDAKIVGKKIGYINGAGDFLPYSLQQLGYTVEMLTEDKVTYANLKQYDAVVTGIRAYNIHEWLSNAYDELMQYVKEGGVLLVQYNTSNQLGQLRSKISPYPFVISRNRVTEENAKVNFLAPNHVVLNYPNKITEKDFEGWVQERSVYEADNIDAKFTSLFGMNDAGEPQRNGSLIVADYGKGRFVYSALAFFRQLPAGVPGSYRLIANLLAKPNK</sequence>
<dbReference type="Proteomes" id="UP000515344">
    <property type="component" value="Chromosome"/>
</dbReference>
<name>A0A7G5XBY9_9BACT</name>
<dbReference type="InterPro" id="IPR024078">
    <property type="entry name" value="LmbE-like_dom_sf"/>
</dbReference>
<proteinExistence type="predicted"/>
<reference evidence="3" key="1">
    <citation type="submission" date="2020-08" db="EMBL/GenBank/DDBJ databases">
        <title>Lacibacter sp. S13-6-6 genome sequencing.</title>
        <authorList>
            <person name="Jin L."/>
        </authorList>
    </citation>
    <scope>NUCLEOTIDE SEQUENCE [LARGE SCALE GENOMIC DNA]</scope>
    <source>
        <strain evidence="3">S13-6-6</strain>
    </source>
</reference>
<keyword evidence="1" id="KW-0732">Signal</keyword>
<evidence type="ECO:0000313" key="3">
    <source>
        <dbReference type="Proteomes" id="UP000515344"/>
    </source>
</evidence>
<dbReference type="SUPFAM" id="SSF102588">
    <property type="entry name" value="LmbE-like"/>
    <property type="match status" value="1"/>
</dbReference>